<keyword evidence="2" id="KW-1185">Reference proteome</keyword>
<dbReference type="EMBL" id="CP090032">
    <property type="protein sequence ID" value="UPK92774.1"/>
    <property type="molecule type" value="Genomic_DNA"/>
</dbReference>
<evidence type="ECO:0000313" key="2">
    <source>
        <dbReference type="Proteomes" id="UP000830768"/>
    </source>
</evidence>
<reference evidence="1" key="1">
    <citation type="submission" date="2021-11" db="EMBL/GenBank/DDBJ databases">
        <title>Fusarium solani-melongenae Genome sequencing and assembly.</title>
        <authorList>
            <person name="Xie S."/>
            <person name="Huang L."/>
            <person name="Zhang X."/>
        </authorList>
    </citation>
    <scope>NUCLEOTIDE SEQUENCE</scope>
    <source>
        <strain evidence="1">CRI 24-3</strain>
    </source>
</reference>
<sequence length="528" mass="59856">MAFELDELFDVDAFLAGSDGGEPEALSPTTDATDESPENTSANIQAEPLDVCERDPTEEDPPKVAFSSTFFNTPLLQLEIPATTTQSSFQRPHSGRRQKHGQPSQVPFSCYHFVSAKVMWDLDEHGSRYLEQRGCLHLPAKPELDEFIQQYFLHVHPIVPLINECDFWAMYQSKPSEEKWNGSLSLAVLQAMLFVACPVRHMIPRSSPYKLGSHNSKTLFDVEVHQDNVCSAQVALMLTFYAATIDDETNSYWLSTAIHYARMGGADQYQTKGAGTERKATLKRLWWCCILRDRIMALGHRRPLQIRPTDFDFSQPGLLEDDIKDEIHGSRVYDPATKLVLVRLATSLCELVVAMNDILELCYPQRPGLESNKNNCSSQELRDSFSRLDEWHQSAVAKLQISARLPDMHGSLTLFVNAIYIYYYTAKACVNRHIVYVITNLNPCNHTVYEAWHASEEVAESLRSITQSFIELKERNLAKYLPNTFLGDEGDPQTEDRGLDDLYDIVKGFQSMYEMADSVLRCVSIEGI</sequence>
<name>A0ACD3YUY5_FUSSC</name>
<gene>
    <name evidence="1" type="ORF">LCI18_003709</name>
</gene>
<evidence type="ECO:0000313" key="1">
    <source>
        <dbReference type="EMBL" id="UPK92774.1"/>
    </source>
</evidence>
<organism evidence="1 2">
    <name type="scientific">Fusarium solani subsp. cucurbitae</name>
    <name type="common">Neocosmosporum cucurbitae</name>
    <dbReference type="NCBI Taxonomy" id="2747967"/>
    <lineage>
        <taxon>Eukaryota</taxon>
        <taxon>Fungi</taxon>
        <taxon>Dikarya</taxon>
        <taxon>Ascomycota</taxon>
        <taxon>Pezizomycotina</taxon>
        <taxon>Sordariomycetes</taxon>
        <taxon>Hypocreomycetidae</taxon>
        <taxon>Hypocreales</taxon>
        <taxon>Nectriaceae</taxon>
        <taxon>Fusarium</taxon>
        <taxon>Fusarium solani species complex</taxon>
    </lineage>
</organism>
<accession>A0ACD3YUY5</accession>
<protein>
    <submittedName>
        <fullName evidence="1">Uncharacterized protein</fullName>
    </submittedName>
</protein>
<proteinExistence type="predicted"/>
<dbReference type="Proteomes" id="UP000830768">
    <property type="component" value="Chromosome 3"/>
</dbReference>